<organism evidence="1">
    <name type="scientific">marine sediment metagenome</name>
    <dbReference type="NCBI Taxonomy" id="412755"/>
    <lineage>
        <taxon>unclassified sequences</taxon>
        <taxon>metagenomes</taxon>
        <taxon>ecological metagenomes</taxon>
    </lineage>
</organism>
<dbReference type="EMBL" id="LAZR01000027">
    <property type="protein sequence ID" value="KKO03398.1"/>
    <property type="molecule type" value="Genomic_DNA"/>
</dbReference>
<proteinExistence type="predicted"/>
<name>A0A0F9VU04_9ZZZZ</name>
<evidence type="ECO:0000313" key="1">
    <source>
        <dbReference type="EMBL" id="KKO03398.1"/>
    </source>
</evidence>
<comment type="caution">
    <text evidence="1">The sequence shown here is derived from an EMBL/GenBank/DDBJ whole genome shotgun (WGS) entry which is preliminary data.</text>
</comment>
<reference evidence="1" key="1">
    <citation type="journal article" date="2015" name="Nature">
        <title>Complex archaea that bridge the gap between prokaryotes and eukaryotes.</title>
        <authorList>
            <person name="Spang A."/>
            <person name="Saw J.H."/>
            <person name="Jorgensen S.L."/>
            <person name="Zaremba-Niedzwiedzka K."/>
            <person name="Martijn J."/>
            <person name="Lind A.E."/>
            <person name="van Eijk R."/>
            <person name="Schleper C."/>
            <person name="Guy L."/>
            <person name="Ettema T.J."/>
        </authorList>
    </citation>
    <scope>NUCLEOTIDE SEQUENCE</scope>
</reference>
<dbReference type="AlphaFoldDB" id="A0A0F9VU04"/>
<sequence>MYEKCLSTLTFRTTLAPTGFTPHQIETGNGAVLIFVNPYVTGPGRETA</sequence>
<accession>A0A0F9VU04</accession>
<gene>
    <name evidence="1" type="ORF">LCGC14_0098110</name>
</gene>
<protein>
    <submittedName>
        <fullName evidence="1">Uncharacterized protein</fullName>
    </submittedName>
</protein>